<evidence type="ECO:0000256" key="1">
    <source>
        <dbReference type="SAM" id="MobiDB-lite"/>
    </source>
</evidence>
<name>A0A9P1FHB8_9DINO</name>
<dbReference type="Gene3D" id="3.40.50.300">
    <property type="entry name" value="P-loop containing nucleotide triphosphate hydrolases"/>
    <property type="match status" value="1"/>
</dbReference>
<dbReference type="InterPro" id="IPR027417">
    <property type="entry name" value="P-loop_NTPase"/>
</dbReference>
<dbReference type="InterPro" id="IPR036465">
    <property type="entry name" value="vWFA_dom_sf"/>
</dbReference>
<dbReference type="SUPFAM" id="SSF52540">
    <property type="entry name" value="P-loop containing nucleoside triphosphate hydrolases"/>
    <property type="match status" value="1"/>
</dbReference>
<dbReference type="OrthoDB" id="410440at2759"/>
<keyword evidence="2" id="KW-0472">Membrane</keyword>
<sequence length="1111" mass="123439">MELKRRSALLAIESFYYGQKRNGAPGKPGNLDTQWNLLSIGRENGVQLKQPKGQVVAAVIGDPLSGKSSFLNALAEELVFPHRNKNKSSLVQWAVSEEVQKGEWPALLLRVVERFPAWEPKALATVRTCNQVMGGRLKGLQLVEVPSPTNLPQEDLEVIHYMLSKVDLVVCLMDSQAKEPLSDDMMALLTNLLAIEDAPPLHFLLAKADLISRESDRIRLIAKASRMLQERLGRGRRGFEILPVSTGDLNVLLDILELDNADEADGADGADVGAKQGTMGTPKWDAGRVRTWQLTQDLIAQRMKEALQAMEVDVQALKGALALQRHDPQAANNHLIWCGAAFGIVTAVVPFILDEEDASLVPVFMAATMVMACVCLLLAFFLSRGASKPAPGVADIVAEQEHFLSVVEKQCEALKNDHDFPTNGEIQGESQRNPEDRTDRERAMSSIGSPAGQKVRLNVVALVGEGIIGKFLVSIDGDALVEDLASQIRSALARAKVEGRLLRLTNTKQAQLPSEERVGDALRDSEEVLAVLVNEPEDEALRQLAPELGDALSFTRTTAPFPHLSPAEAPTQRAVDRLEALKNTRSVAPMSILSSMDNCKDKPPGPQEIFQEDLQPPANSAPGPDCKEPCFRSIRCDWEVEQLTPKLREYIAARFSEMHEMPADPGHAYIIVSMRPRERPGSVVSPLPIHYSVARVDIIEFERLCGRRVQEIRARLDFFQRCLEALRSLLERGADREDYAPNMLPYSYKPGKEFGTLLQEVDEKSFGQVEGFRPLLVIDMAGAVGKYSVFIKAAVKRLMYSFLVAKSRFNIISFSRGKVVAWEDHLVPPVAQKLREAEDFVDKLQPAKRTCILQALCWALQSDADAIYLLTSGFPKYADTDYCRAEIRSQNKRQLPIHVIGVQCEAEAEIELRRLAEENRASFRPKTFNETLSAEKCLDLVNAGRSAAPCQRLRDHQLSIGGQVDILEVMIKEQEIQTTDWLEEQKCANRILLTSASQHPVPNVQQARYAAGRMVVNQLCRNPPPPLRDLLQPQTPKSAKSRVTELFKTSQTAPKRSEKRSENVRPPSVHNPWDRPSGILKVSQVASKDKSLLPARNGQANNESHFYELAR</sequence>
<evidence type="ECO:0000313" key="5">
    <source>
        <dbReference type="EMBL" id="CAL4761972.1"/>
    </source>
</evidence>
<keyword evidence="2" id="KW-1133">Transmembrane helix</keyword>
<dbReference type="PANTHER" id="PTHR46785:SF1">
    <property type="entry name" value="VON WILLEBRAND FACTOR A DOMAIN-CONTAINING PROTEIN 3B"/>
    <property type="match status" value="1"/>
</dbReference>
<comment type="caution">
    <text evidence="3">The sequence shown here is derived from an EMBL/GenBank/DDBJ whole genome shotgun (WGS) entry which is preliminary data.</text>
</comment>
<evidence type="ECO:0000313" key="6">
    <source>
        <dbReference type="Proteomes" id="UP001152797"/>
    </source>
</evidence>
<dbReference type="AlphaFoldDB" id="A0A9P1FHB8"/>
<feature type="transmembrane region" description="Helical" evidence="2">
    <location>
        <begin position="359"/>
        <end position="382"/>
    </location>
</feature>
<dbReference type="EMBL" id="CAMXCT030000148">
    <property type="protein sequence ID" value="CAL4761972.1"/>
    <property type="molecule type" value="Genomic_DNA"/>
</dbReference>
<dbReference type="Proteomes" id="UP001152797">
    <property type="component" value="Unassembled WGS sequence"/>
</dbReference>
<protein>
    <submittedName>
        <fullName evidence="5">von Willebrand factor A domain-containing protein 3A</fullName>
    </submittedName>
</protein>
<evidence type="ECO:0000256" key="2">
    <source>
        <dbReference type="SAM" id="Phobius"/>
    </source>
</evidence>
<feature type="compositionally biased region" description="Basic and acidic residues" evidence="1">
    <location>
        <begin position="432"/>
        <end position="443"/>
    </location>
</feature>
<dbReference type="EMBL" id="CAMXCT010000148">
    <property type="protein sequence ID" value="CAI3974660.1"/>
    <property type="molecule type" value="Genomic_DNA"/>
</dbReference>
<proteinExistence type="predicted"/>
<reference evidence="3" key="1">
    <citation type="submission" date="2022-10" db="EMBL/GenBank/DDBJ databases">
        <authorList>
            <person name="Chen Y."/>
            <person name="Dougan E. K."/>
            <person name="Chan C."/>
            <person name="Rhodes N."/>
            <person name="Thang M."/>
        </authorList>
    </citation>
    <scope>NUCLEOTIDE SEQUENCE</scope>
</reference>
<organism evidence="3">
    <name type="scientific">Cladocopium goreaui</name>
    <dbReference type="NCBI Taxonomy" id="2562237"/>
    <lineage>
        <taxon>Eukaryota</taxon>
        <taxon>Sar</taxon>
        <taxon>Alveolata</taxon>
        <taxon>Dinophyceae</taxon>
        <taxon>Suessiales</taxon>
        <taxon>Symbiodiniaceae</taxon>
        <taxon>Cladocopium</taxon>
    </lineage>
</organism>
<dbReference type="PANTHER" id="PTHR46785">
    <property type="entry name" value="VON WILLEBRAND FACTOR A DOMAIN-CONTAINING PROTEIN 3B"/>
    <property type="match status" value="1"/>
</dbReference>
<gene>
    <name evidence="3" type="ORF">C1SCF055_LOCUS3046</name>
</gene>
<accession>A0A9P1FHB8</accession>
<feature type="region of interest" description="Disordered" evidence="1">
    <location>
        <begin position="416"/>
        <end position="447"/>
    </location>
</feature>
<keyword evidence="2" id="KW-0812">Transmembrane</keyword>
<evidence type="ECO:0000313" key="3">
    <source>
        <dbReference type="EMBL" id="CAI3974660.1"/>
    </source>
</evidence>
<dbReference type="EMBL" id="CAMXCT020000148">
    <property type="protein sequence ID" value="CAL1128035.1"/>
    <property type="molecule type" value="Genomic_DNA"/>
</dbReference>
<dbReference type="Gene3D" id="3.40.50.410">
    <property type="entry name" value="von Willebrand factor, type A domain"/>
    <property type="match status" value="1"/>
</dbReference>
<keyword evidence="6" id="KW-1185">Reference proteome</keyword>
<feature type="region of interest" description="Disordered" evidence="1">
    <location>
        <begin position="1021"/>
        <end position="1111"/>
    </location>
</feature>
<evidence type="ECO:0000313" key="4">
    <source>
        <dbReference type="EMBL" id="CAL1128035.1"/>
    </source>
</evidence>
<reference evidence="4" key="2">
    <citation type="submission" date="2024-04" db="EMBL/GenBank/DDBJ databases">
        <authorList>
            <person name="Chen Y."/>
            <person name="Shah S."/>
            <person name="Dougan E. K."/>
            <person name="Thang M."/>
            <person name="Chan C."/>
        </authorList>
    </citation>
    <scope>NUCLEOTIDE SEQUENCE [LARGE SCALE GENOMIC DNA]</scope>
</reference>
<dbReference type="SUPFAM" id="SSF53300">
    <property type="entry name" value="vWA-like"/>
    <property type="match status" value="1"/>
</dbReference>
<feature type="transmembrane region" description="Helical" evidence="2">
    <location>
        <begin position="335"/>
        <end position="353"/>
    </location>
</feature>